<dbReference type="InterPro" id="IPR053196">
    <property type="entry name" value="Lipoprotein_YbaY-like"/>
</dbReference>
<sequence>MLFLRRLFIAGVALSAITGSVISAHATTLYLKGDVVYRERMALPENAEVEVSLNDVSLADAPSTTISSAIFKPHASSPIPYELKFDSAVIDPKHRYALQARISVDGKLLFVTTENHAVFAGDDNDTQIFVKMVAAAPETFNRMQLVGDWIIKDIDDKKSEGSAPLTITFSQDGLSSIYAGCNRMSSAVTIDASKMVFGTIMATRMACDDVLMKQEQQLSKIISRVQNYTLKDGTLTLLDAQSKPLLVLSRE</sequence>
<dbReference type="PANTHER" id="PTHR38013:SF1">
    <property type="entry name" value="GLYCOPROTEIN_POLYSACCHARIDE METABOLISM"/>
    <property type="match status" value="1"/>
</dbReference>
<dbReference type="EMBL" id="AIMB01000008">
    <property type="protein sequence ID" value="EJF88915.1"/>
    <property type="molecule type" value="Genomic_DNA"/>
</dbReference>
<proteinExistence type="predicted"/>
<protein>
    <recommendedName>
        <fullName evidence="2">DUF306 domain-containing protein</fullName>
    </recommendedName>
</protein>
<dbReference type="RefSeq" id="WP_008039854.1">
    <property type="nucleotide sequence ID" value="NZ_JH725147.1"/>
</dbReference>
<dbReference type="PATRIC" id="fig|1094558.3.peg.1569"/>
<keyword evidence="1" id="KW-0732">Signal</keyword>
<evidence type="ECO:0000313" key="4">
    <source>
        <dbReference type="Proteomes" id="UP000008952"/>
    </source>
</evidence>
<dbReference type="STRING" id="1094558.ME5_01466"/>
<dbReference type="PANTHER" id="PTHR38013">
    <property type="entry name" value="GLYCOPROTEIN/POLYSACCHARIDE METABOLISM"/>
    <property type="match status" value="1"/>
</dbReference>
<comment type="caution">
    <text evidence="3">The sequence shown here is derived from an EMBL/GenBank/DDBJ whole genome shotgun (WGS) entry which is preliminary data.</text>
</comment>
<feature type="domain" description="DUF306" evidence="2">
    <location>
        <begin position="147"/>
        <end position="248"/>
    </location>
</feature>
<dbReference type="Gene3D" id="2.40.128.270">
    <property type="match status" value="1"/>
</dbReference>
<dbReference type="InterPro" id="IPR038670">
    <property type="entry name" value="HslJ-like_sf"/>
</dbReference>
<dbReference type="Proteomes" id="UP000008952">
    <property type="component" value="Unassembled WGS sequence"/>
</dbReference>
<dbReference type="InterPro" id="IPR005184">
    <property type="entry name" value="DUF306_Meta_HslJ"/>
</dbReference>
<evidence type="ECO:0000259" key="2">
    <source>
        <dbReference type="Pfam" id="PF03724"/>
    </source>
</evidence>
<gene>
    <name evidence="3" type="ORF">ME5_01466</name>
</gene>
<dbReference type="eggNOG" id="COG3126">
    <property type="taxonomic scope" value="Bacteria"/>
</dbReference>
<feature type="chain" id="PRO_5003744468" description="DUF306 domain-containing protein" evidence="1">
    <location>
        <begin position="27"/>
        <end position="251"/>
    </location>
</feature>
<dbReference type="Pfam" id="PF03724">
    <property type="entry name" value="META"/>
    <property type="match status" value="1"/>
</dbReference>
<accession>J1JWH6</accession>
<keyword evidence="4" id="KW-1185">Reference proteome</keyword>
<dbReference type="AlphaFoldDB" id="J1JWH6"/>
<organism evidence="3 4">
    <name type="scientific">Bartonella tamiae Th239</name>
    <dbReference type="NCBI Taxonomy" id="1094558"/>
    <lineage>
        <taxon>Bacteria</taxon>
        <taxon>Pseudomonadati</taxon>
        <taxon>Pseudomonadota</taxon>
        <taxon>Alphaproteobacteria</taxon>
        <taxon>Hyphomicrobiales</taxon>
        <taxon>Bartonellaceae</taxon>
        <taxon>Bartonella</taxon>
    </lineage>
</organism>
<reference evidence="3 4" key="1">
    <citation type="submission" date="2012-03" db="EMBL/GenBank/DDBJ databases">
        <title>The Genome Sequence of Bartonella tamiae Th239.</title>
        <authorList>
            <consortium name="The Broad Institute Genome Sequencing Platform"/>
            <consortium name="The Broad Institute Genome Sequencing Center for Infectious Disease"/>
            <person name="Feldgarden M."/>
            <person name="Kirby J."/>
            <person name="Kosoy M."/>
            <person name="Birtles R."/>
            <person name="Probert W.S."/>
            <person name="Chiaraviglio L."/>
            <person name="Young S.K."/>
            <person name="Zeng Q."/>
            <person name="Gargeya S."/>
            <person name="Fitzgerald M."/>
            <person name="Haas B."/>
            <person name="Abouelleil A."/>
            <person name="Alvarado L."/>
            <person name="Arachchi H.M."/>
            <person name="Berlin A."/>
            <person name="Chapman S.B."/>
            <person name="Gearin G."/>
            <person name="Goldberg J."/>
            <person name="Griggs A."/>
            <person name="Gujja S."/>
            <person name="Hansen M."/>
            <person name="Heiman D."/>
            <person name="Howarth C."/>
            <person name="Larimer J."/>
            <person name="Lui A."/>
            <person name="MacDonald P.J.P."/>
            <person name="McCowen C."/>
            <person name="Montmayeur A."/>
            <person name="Murphy C."/>
            <person name="Neiman D."/>
            <person name="Pearson M."/>
            <person name="Priest M."/>
            <person name="Roberts A."/>
            <person name="Saif S."/>
            <person name="Shea T."/>
            <person name="Sisk P."/>
            <person name="Stolte C."/>
            <person name="Sykes S."/>
            <person name="Wortman J."/>
            <person name="Nusbaum C."/>
            <person name="Birren B."/>
        </authorList>
    </citation>
    <scope>NUCLEOTIDE SEQUENCE [LARGE SCALE GENOMIC DNA]</scope>
    <source>
        <strain evidence="3 4">Th239</strain>
    </source>
</reference>
<evidence type="ECO:0000313" key="3">
    <source>
        <dbReference type="EMBL" id="EJF88915.1"/>
    </source>
</evidence>
<feature type="signal peptide" evidence="1">
    <location>
        <begin position="1"/>
        <end position="26"/>
    </location>
</feature>
<dbReference type="Pfam" id="PF09619">
    <property type="entry name" value="YscW"/>
    <property type="match status" value="1"/>
</dbReference>
<dbReference type="OrthoDB" id="9809132at2"/>
<dbReference type="eggNOG" id="COG3187">
    <property type="taxonomic scope" value="Bacteria"/>
</dbReference>
<evidence type="ECO:0000256" key="1">
    <source>
        <dbReference type="SAM" id="SignalP"/>
    </source>
</evidence>
<dbReference type="HOGENOM" id="CLU_085265_1_0_5"/>
<name>J1JWH6_9HYPH</name>
<dbReference type="InterPro" id="IPR039366">
    <property type="entry name" value="Pilotin"/>
</dbReference>